<reference evidence="2 3" key="1">
    <citation type="submission" date="2018-07" db="EMBL/GenBank/DDBJ databases">
        <title>Halioglobus sp. genome submission.</title>
        <authorList>
            <person name="Ye M.-Q."/>
            <person name="Du Z.-J."/>
        </authorList>
    </citation>
    <scope>NUCLEOTIDE SEQUENCE [LARGE SCALE GENOMIC DNA]</scope>
    <source>
        <strain evidence="2 3">U0301</strain>
    </source>
</reference>
<dbReference type="OrthoDB" id="7061748at2"/>
<evidence type="ECO:0000313" key="2">
    <source>
        <dbReference type="EMBL" id="RLQ21203.1"/>
    </source>
</evidence>
<keyword evidence="1" id="KW-0812">Transmembrane</keyword>
<proteinExistence type="predicted"/>
<gene>
    <name evidence="2" type="ORF">DWB85_14075</name>
</gene>
<keyword evidence="1" id="KW-0472">Membrane</keyword>
<comment type="caution">
    <text evidence="2">The sequence shown here is derived from an EMBL/GenBank/DDBJ whole genome shotgun (WGS) entry which is preliminary data.</text>
</comment>
<accession>A0A3L7DYK4</accession>
<sequence length="199" mass="21256">MEQQEVTPAPQSSGLLLLRQAALHLALWILAFCLFAASDSWVQLTGWRLAAVLNVLTGISAGFVTVNLVHEWCHYLGARAVSASYTVNPRPGMFVFDWTFEDNSLRQFYIMSAAGSLGGLLALLLVFSAVDADSAGRAALGAGAVASFAFGSLVEWPVLLRTRRSHDPLAELSRLNPRALARAGAGSAIAGLLTWIMLA</sequence>
<dbReference type="EMBL" id="QRAN01000015">
    <property type="protein sequence ID" value="RLQ21203.1"/>
    <property type="molecule type" value="Genomic_DNA"/>
</dbReference>
<feature type="transmembrane region" description="Helical" evidence="1">
    <location>
        <begin position="108"/>
        <end position="127"/>
    </location>
</feature>
<evidence type="ECO:0000313" key="3">
    <source>
        <dbReference type="Proteomes" id="UP000265509"/>
    </source>
</evidence>
<dbReference type="RefSeq" id="WP_117955830.1">
    <property type="nucleotide sequence ID" value="NZ_QRAN01000015.1"/>
</dbReference>
<keyword evidence="3" id="KW-1185">Reference proteome</keyword>
<keyword evidence="1" id="KW-1133">Transmembrane helix</keyword>
<dbReference type="AlphaFoldDB" id="A0A3L7DYK4"/>
<feature type="transmembrane region" description="Helical" evidence="1">
    <location>
        <begin position="17"/>
        <end position="37"/>
    </location>
</feature>
<organism evidence="2 3">
    <name type="scientific">Seongchinamella sediminis</name>
    <dbReference type="NCBI Taxonomy" id="2283635"/>
    <lineage>
        <taxon>Bacteria</taxon>
        <taxon>Pseudomonadati</taxon>
        <taxon>Pseudomonadota</taxon>
        <taxon>Gammaproteobacteria</taxon>
        <taxon>Cellvibrionales</taxon>
        <taxon>Halieaceae</taxon>
        <taxon>Seongchinamella</taxon>
    </lineage>
</organism>
<feature type="transmembrane region" description="Helical" evidence="1">
    <location>
        <begin position="49"/>
        <end position="69"/>
    </location>
</feature>
<dbReference type="Proteomes" id="UP000265509">
    <property type="component" value="Unassembled WGS sequence"/>
</dbReference>
<feature type="transmembrane region" description="Helical" evidence="1">
    <location>
        <begin position="139"/>
        <end position="159"/>
    </location>
</feature>
<feature type="transmembrane region" description="Helical" evidence="1">
    <location>
        <begin position="179"/>
        <end position="198"/>
    </location>
</feature>
<evidence type="ECO:0000256" key="1">
    <source>
        <dbReference type="SAM" id="Phobius"/>
    </source>
</evidence>
<protein>
    <submittedName>
        <fullName evidence="2">Uncharacterized protein</fullName>
    </submittedName>
</protein>
<name>A0A3L7DYK4_9GAMM</name>